<dbReference type="OrthoDB" id="5296904at2"/>
<evidence type="ECO:0000256" key="3">
    <source>
        <dbReference type="ARBA" id="ARBA00022692"/>
    </source>
</evidence>
<evidence type="ECO:0000256" key="6">
    <source>
        <dbReference type="SAM" id="Phobius"/>
    </source>
</evidence>
<dbReference type="AlphaFoldDB" id="A0A158DJ75"/>
<keyword evidence="3 6" id="KW-0812">Transmembrane</keyword>
<reference evidence="8" key="1">
    <citation type="submission" date="2016-01" db="EMBL/GenBank/DDBJ databases">
        <authorList>
            <person name="Peeters C."/>
        </authorList>
    </citation>
    <scope>NUCLEOTIDE SEQUENCE [LARGE SCALE GENOMIC DNA]</scope>
    <source>
        <strain evidence="8">LMG 29323</strain>
    </source>
</reference>
<evidence type="ECO:0000256" key="2">
    <source>
        <dbReference type="ARBA" id="ARBA00009399"/>
    </source>
</evidence>
<accession>A0A158DJ75</accession>
<organism evidence="8 9">
    <name type="scientific">Caballeronia pedi</name>
    <dbReference type="NCBI Taxonomy" id="1777141"/>
    <lineage>
        <taxon>Bacteria</taxon>
        <taxon>Pseudomonadati</taxon>
        <taxon>Pseudomonadota</taxon>
        <taxon>Betaproteobacteria</taxon>
        <taxon>Burkholderiales</taxon>
        <taxon>Burkholderiaceae</taxon>
        <taxon>Caballeronia</taxon>
    </lineage>
</organism>
<keyword evidence="5 6" id="KW-0472">Membrane</keyword>
<dbReference type="GO" id="GO:0005886">
    <property type="term" value="C:plasma membrane"/>
    <property type="evidence" value="ECO:0007669"/>
    <property type="project" value="TreeGrafter"/>
</dbReference>
<feature type="transmembrane region" description="Helical" evidence="6">
    <location>
        <begin position="103"/>
        <end position="120"/>
    </location>
</feature>
<feature type="transmembrane region" description="Helical" evidence="6">
    <location>
        <begin position="7"/>
        <end position="31"/>
    </location>
</feature>
<feature type="transmembrane region" description="Helical" evidence="6">
    <location>
        <begin position="37"/>
        <end position="57"/>
    </location>
</feature>
<dbReference type="GO" id="GO:0000271">
    <property type="term" value="P:polysaccharide biosynthetic process"/>
    <property type="evidence" value="ECO:0007669"/>
    <property type="project" value="InterPro"/>
</dbReference>
<proteinExistence type="inferred from homology"/>
<evidence type="ECO:0000313" key="8">
    <source>
        <dbReference type="EMBL" id="SAK94638.1"/>
    </source>
</evidence>
<dbReference type="PROSITE" id="PS51257">
    <property type="entry name" value="PROKAR_LIPOPROTEIN"/>
    <property type="match status" value="1"/>
</dbReference>
<evidence type="ECO:0000256" key="4">
    <source>
        <dbReference type="ARBA" id="ARBA00022989"/>
    </source>
</evidence>
<protein>
    <submittedName>
        <fullName evidence="8">GtrA-like protein</fullName>
    </submittedName>
</protein>
<keyword evidence="4 6" id="KW-1133">Transmembrane helix</keyword>
<dbReference type="InterPro" id="IPR051401">
    <property type="entry name" value="GtrA_CellWall_Glycosyl"/>
</dbReference>
<feature type="transmembrane region" description="Helical" evidence="6">
    <location>
        <begin position="69"/>
        <end position="91"/>
    </location>
</feature>
<comment type="subcellular location">
    <subcellularLocation>
        <location evidence="1">Membrane</location>
        <topology evidence="1">Multi-pass membrane protein</topology>
    </subcellularLocation>
</comment>
<evidence type="ECO:0000259" key="7">
    <source>
        <dbReference type="Pfam" id="PF04138"/>
    </source>
</evidence>
<sequence length="130" mass="14577">MITRQFIRYLVAGGLGTLAHLAILACCVEWFGWRPAAGAAAGFSAALLISFALNYRWTFQSQRSHFAGLWRYVIVSLGGLGLNTAMVYSLVEYLHCNYFNAQLYVIAVVPVCNFIVNRYWTFDATRRVPG</sequence>
<feature type="domain" description="GtrA/DPMS transmembrane" evidence="7">
    <location>
        <begin position="8"/>
        <end position="122"/>
    </location>
</feature>
<gene>
    <name evidence="8" type="ORF">AWB80_07001</name>
</gene>
<dbReference type="InterPro" id="IPR007267">
    <property type="entry name" value="GtrA_DPMS_TM"/>
</dbReference>
<dbReference type="PANTHER" id="PTHR38459:SF1">
    <property type="entry name" value="PROPHAGE BACTOPRENOL-LINKED GLUCOSE TRANSLOCASE HOMOLOG"/>
    <property type="match status" value="1"/>
</dbReference>
<dbReference type="RefSeq" id="WP_061179249.1">
    <property type="nucleotide sequence ID" value="NZ_FCOE02000040.1"/>
</dbReference>
<dbReference type="Pfam" id="PF04138">
    <property type="entry name" value="GtrA_DPMS_TM"/>
    <property type="match status" value="1"/>
</dbReference>
<keyword evidence="9" id="KW-1185">Reference proteome</keyword>
<comment type="similarity">
    <text evidence="2">Belongs to the GtrA family.</text>
</comment>
<dbReference type="EMBL" id="FCOE02000040">
    <property type="protein sequence ID" value="SAK94638.1"/>
    <property type="molecule type" value="Genomic_DNA"/>
</dbReference>
<dbReference type="Proteomes" id="UP000054911">
    <property type="component" value="Unassembled WGS sequence"/>
</dbReference>
<dbReference type="STRING" id="1777141.AWB80_07001"/>
<evidence type="ECO:0000256" key="1">
    <source>
        <dbReference type="ARBA" id="ARBA00004141"/>
    </source>
</evidence>
<dbReference type="PANTHER" id="PTHR38459">
    <property type="entry name" value="PROPHAGE BACTOPRENOL-LINKED GLUCOSE TRANSLOCASE HOMOLOG"/>
    <property type="match status" value="1"/>
</dbReference>
<name>A0A158DJ75_9BURK</name>
<comment type="caution">
    <text evidence="8">The sequence shown here is derived from an EMBL/GenBank/DDBJ whole genome shotgun (WGS) entry which is preliminary data.</text>
</comment>
<evidence type="ECO:0000313" key="9">
    <source>
        <dbReference type="Proteomes" id="UP000054911"/>
    </source>
</evidence>
<evidence type="ECO:0000256" key="5">
    <source>
        <dbReference type="ARBA" id="ARBA00023136"/>
    </source>
</evidence>